<dbReference type="InterPro" id="IPR042099">
    <property type="entry name" value="ANL_N_sf"/>
</dbReference>
<comment type="caution">
    <text evidence="6">The sequence shown here is derived from an EMBL/GenBank/DDBJ whole genome shotgun (WGS) entry which is preliminary data.</text>
</comment>
<feature type="domain" description="Carrier" evidence="5">
    <location>
        <begin position="1040"/>
        <end position="1115"/>
    </location>
</feature>
<dbReference type="InterPro" id="IPR001242">
    <property type="entry name" value="Condensation_dom"/>
</dbReference>
<dbReference type="Pfam" id="PF00668">
    <property type="entry name" value="Condensation"/>
    <property type="match status" value="2"/>
</dbReference>
<dbReference type="RefSeq" id="WP_135526474.1">
    <property type="nucleotide sequence ID" value="NZ_SRLH01000005.1"/>
</dbReference>
<reference evidence="6 7" key="1">
    <citation type="submission" date="2019-04" db="EMBL/GenBank/DDBJ databases">
        <title>Flavobacterium sp. strain DS2-A Genome sequencing and assembly.</title>
        <authorList>
            <person name="Kim I."/>
        </authorList>
    </citation>
    <scope>NUCLEOTIDE SEQUENCE [LARGE SCALE GENOMIC DNA]</scope>
    <source>
        <strain evidence="6 7">DS2-A</strain>
    </source>
</reference>
<dbReference type="FunFam" id="1.10.1200.10:FF:000005">
    <property type="entry name" value="Nonribosomal peptide synthetase 1"/>
    <property type="match status" value="1"/>
</dbReference>
<dbReference type="InterPro" id="IPR000873">
    <property type="entry name" value="AMP-dep_synth/lig_dom"/>
</dbReference>
<keyword evidence="7" id="KW-1185">Reference proteome</keyword>
<evidence type="ECO:0000256" key="4">
    <source>
        <dbReference type="ARBA" id="ARBA00022553"/>
    </source>
</evidence>
<protein>
    <submittedName>
        <fullName evidence="6">Amino acid adenylation domain-containing protein</fullName>
    </submittedName>
</protein>
<dbReference type="Gene3D" id="3.40.50.12780">
    <property type="entry name" value="N-terminal domain of ligase-like"/>
    <property type="match status" value="1"/>
</dbReference>
<dbReference type="GO" id="GO:0009366">
    <property type="term" value="C:enterobactin synthetase complex"/>
    <property type="evidence" value="ECO:0007669"/>
    <property type="project" value="TreeGrafter"/>
</dbReference>
<dbReference type="PANTHER" id="PTHR45527">
    <property type="entry name" value="NONRIBOSOMAL PEPTIDE SYNTHETASE"/>
    <property type="match status" value="1"/>
</dbReference>
<dbReference type="GO" id="GO:0005829">
    <property type="term" value="C:cytosol"/>
    <property type="evidence" value="ECO:0007669"/>
    <property type="project" value="TreeGrafter"/>
</dbReference>
<dbReference type="FunFam" id="3.30.300.30:FF:000010">
    <property type="entry name" value="Enterobactin synthetase component F"/>
    <property type="match status" value="1"/>
</dbReference>
<dbReference type="InterPro" id="IPR006162">
    <property type="entry name" value="Ppantetheine_attach_site"/>
</dbReference>
<dbReference type="PROSITE" id="PS00012">
    <property type="entry name" value="PHOSPHOPANTETHEINE"/>
    <property type="match status" value="1"/>
</dbReference>
<dbReference type="InterPro" id="IPR045851">
    <property type="entry name" value="AMP-bd_C_sf"/>
</dbReference>
<comment type="cofactor">
    <cofactor evidence="1">
        <name>pantetheine 4'-phosphate</name>
        <dbReference type="ChEBI" id="CHEBI:47942"/>
    </cofactor>
</comment>
<dbReference type="InterPro" id="IPR025110">
    <property type="entry name" value="AMP-bd_C"/>
</dbReference>
<evidence type="ECO:0000256" key="1">
    <source>
        <dbReference type="ARBA" id="ARBA00001957"/>
    </source>
</evidence>
<evidence type="ECO:0000259" key="5">
    <source>
        <dbReference type="PROSITE" id="PS50075"/>
    </source>
</evidence>
<sequence length="2185" mass="248958">MNNFLNKIAGLGLALEVQGNDLLLKGAGGKLSPDEIEIIKKDAEIMTFIKSNKNELIHYLKSNKDTQGFKINKEDISALYELSPLQEGILFHSLYHPKGTAYKTQFSMEFPEGLDLGAFQKAWEYVIGNHTILRTSFIHDQLTIPVQCVYKKIKFNYELIDFTPFGKEELETRFEALLTEERNKEFDFKAPPLMRVTLVRTDAKAIRMIWTKHHILWDGWSGQILMKEFIEAYTAYSNNGFPPVREEDKFEDYIKYIKSINPEEEKTFWTTYLKEFDEPSLLPFANTLPDGQNPNADYKDVYLNLDQSFTDKVITYTKQANITVSTLLQGIWALLLSRYTANDDIVFGVTVSGRPPETRYEEKIGLYINTIPFRARMDEKATVSNWLQGLQDQHVKAREFQHTALSSIKRYNGIQHGFFDSIFVFRNFPVNTFKGEKVANTLEIQNYNVQENNNYPLSVQADLHGAGALCIDFKFNSGLIKEEYIQMIANHFEHTLDQIISSADGELKNITLLSAQEEHKLLEAFNDTTVSYSQDQTVLDLIERQVLQTPDQIAIEFEETSLTYQELNERSNQLAHHLIKKGIQKGDLIGIYLERSLEMSIGLLGILKAGAAYVPIDPEYPEERIQYILEDIQAKIIITTQKSREQLSENHQGKCLSIDLWDDFGLEPKDKPAIGLTPTDLMYIIYTSGSTGKPKGVMNQHDGVYNRLLWAQDSYGLDGSDTVLQKTTFCFDVSVWELFLPLFTGAKLLFAKPEGHKDNVYLKEIIEKKHVTIAHFVPSMLSVFLLELSQEDCAGMKTFVCSGEALQMHHINEFRRVFGNRNVRLQNLYGPTEAAIDVTFWDVPESATKVVIGKPVSNTKIYILNQENKLQPIGVSGELCIGGIQVSRGYLNKSALTQEKYIPNPFAANERIYRTGDLAKWTPDGDIEYIGRMDNQVKIRGYRIELGEIETAIQEFDQVQMASVLVKAGYQGHLQLVAFITAKTEIPMEALKESLKNKLPAYMLPNAIIQLESFPLTSNGKLDRKKLLEAYEPEKTAYEAPVTDHEKKIAGIWSELLHVKEISINDDFFLIGGDSILLIRMLTQLKKHFKKEMDLHTIYEYPVLKDLAAHLEKQAIAGPSAERSNKEKELAEMKNKFLLSVSEPEQIEDAYPMSDIQKGMVYEYFKNQSEGVYHDQFVYIIPAIEINTFKKALGLLVKKNETLRTSFDISGFEGIQVVNKEVFWDVRLTDIAHLNKQEQESSIQLFLEKERSIKFNIGNAPLWRADIFKISEEKMVYAFQFHHAVLDGWSLASLNTELFEVYFKLIRNENPGTHSLKTNNKSAILDSLLAKENDEYANYWKKYLQGSERMDIFSEEETDLAHDTYFEKSDIQKLEKLAKEWNTTLKTVFLGSYLYTLSLLRHDKDIMIGVVSNNRPVSEDGDKVLGCFLNTVPLRMKVEKTGTWKDFILQLQENLHNSKGKDRLSLAHINRIVNNNSSLDNPFFDSIFNYVNFHIYENMDYGNSLPQAGEPGEEALDNGFELNSFENVNTHLIFTLSATGGTVRSTFKLKRKFKSAMALDAFAQNFKKVLDLIANKPDTVVSNFDVLSEEEQYKLMTTFNDIPANPVLENALFEKFENQARQFPERIAISYNQKECTYGHLNREANQLAHYLITKHQIAKGDVVGIKLERDENLPMAILGVLKSGAAYVPIDINYPKERIDYIEKDSQCKVILNEEELHLFKTGKGDFPDQNLSVPIGKDDLAYIIYTSGTTGLPKGVMITHGNALELINWAEIEFDTASFEVVFAATSHCFDLSVFEMFYTLSIGKRIRILRDSLQIGKHLEEENILLNTVPSAIRAVLEQGLDMRNVKVINLAGEAFPSDIAHKLTALNIETRNLYGPTEDTTYSTCYTVSGKDYKSVPIGKPISNTKAFILDENREILPVGAEGYLYLSGAGLSLGYRNNPALTEEKFIQNPAMGGLRMYNTGDIARWLPDGNIEYLGRKDQQIKIRGFRIELEEIEATILQYSEAIKQAVVAMSDINGQKALVAYFVADAPTDKTQIRNYLQGKLPEYMIPSFLVELETLPLTPNGKTDRKSLPGITEKDLTRKEYLAPRNKTEEKLATIWQEVFRIERVGVSDNFFELGGHSLFIVQVVNRIHEEFGVLIPIKNFFSTPDIEGLSKMIDYILLHENQTVDASKEYEKISI</sequence>
<gene>
    <name evidence="6" type="ORF">E4635_09825</name>
</gene>
<dbReference type="PROSITE" id="PS00455">
    <property type="entry name" value="AMP_BINDING"/>
    <property type="match status" value="2"/>
</dbReference>
<dbReference type="FunFam" id="2.30.38.10:FF:000001">
    <property type="entry name" value="Non-ribosomal peptide synthetase PvdI"/>
    <property type="match status" value="1"/>
</dbReference>
<dbReference type="FunFam" id="3.40.50.980:FF:000002">
    <property type="entry name" value="Enterobactin synthetase component F"/>
    <property type="match status" value="1"/>
</dbReference>
<dbReference type="SUPFAM" id="SSF52777">
    <property type="entry name" value="CoA-dependent acyltransferases"/>
    <property type="match status" value="4"/>
</dbReference>
<dbReference type="Gene3D" id="3.40.50.980">
    <property type="match status" value="2"/>
</dbReference>
<evidence type="ECO:0000313" key="6">
    <source>
        <dbReference type="EMBL" id="TGD57483.1"/>
    </source>
</evidence>
<dbReference type="Proteomes" id="UP000297407">
    <property type="component" value="Unassembled WGS sequence"/>
</dbReference>
<dbReference type="PRINTS" id="PR00154">
    <property type="entry name" value="AMPBINDING"/>
</dbReference>
<dbReference type="GO" id="GO:0031177">
    <property type="term" value="F:phosphopantetheine binding"/>
    <property type="evidence" value="ECO:0007669"/>
    <property type="project" value="TreeGrafter"/>
</dbReference>
<evidence type="ECO:0000256" key="2">
    <source>
        <dbReference type="ARBA" id="ARBA00006432"/>
    </source>
</evidence>
<dbReference type="FunFam" id="3.40.50.980:FF:000001">
    <property type="entry name" value="Non-ribosomal peptide synthetase"/>
    <property type="match status" value="2"/>
</dbReference>
<evidence type="ECO:0000313" key="7">
    <source>
        <dbReference type="Proteomes" id="UP000297407"/>
    </source>
</evidence>
<dbReference type="EMBL" id="SRLH01000005">
    <property type="protein sequence ID" value="TGD57483.1"/>
    <property type="molecule type" value="Genomic_DNA"/>
</dbReference>
<dbReference type="Gene3D" id="3.30.300.30">
    <property type="match status" value="2"/>
</dbReference>
<keyword evidence="3" id="KW-0596">Phosphopantetheine</keyword>
<dbReference type="GO" id="GO:0047527">
    <property type="term" value="F:2,3-dihydroxybenzoate-serine ligase activity"/>
    <property type="evidence" value="ECO:0007669"/>
    <property type="project" value="TreeGrafter"/>
</dbReference>
<dbReference type="SUPFAM" id="SSF56801">
    <property type="entry name" value="Acetyl-CoA synthetase-like"/>
    <property type="match status" value="2"/>
</dbReference>
<dbReference type="SUPFAM" id="SSF47336">
    <property type="entry name" value="ACP-like"/>
    <property type="match status" value="2"/>
</dbReference>
<dbReference type="Gene3D" id="2.30.38.10">
    <property type="entry name" value="Luciferase, Domain 3"/>
    <property type="match status" value="1"/>
</dbReference>
<dbReference type="InterPro" id="IPR009081">
    <property type="entry name" value="PP-bd_ACP"/>
</dbReference>
<proteinExistence type="inferred from homology"/>
<dbReference type="PROSITE" id="PS50075">
    <property type="entry name" value="CARRIER"/>
    <property type="match status" value="2"/>
</dbReference>
<dbReference type="Pfam" id="PF00501">
    <property type="entry name" value="AMP-binding"/>
    <property type="match status" value="2"/>
</dbReference>
<feature type="domain" description="Carrier" evidence="5">
    <location>
        <begin position="2092"/>
        <end position="2167"/>
    </location>
</feature>
<evidence type="ECO:0000256" key="3">
    <source>
        <dbReference type="ARBA" id="ARBA00022450"/>
    </source>
</evidence>
<dbReference type="GO" id="GO:0043041">
    <property type="term" value="P:amino acid activation for nonribosomal peptide biosynthetic process"/>
    <property type="evidence" value="ECO:0007669"/>
    <property type="project" value="TreeGrafter"/>
</dbReference>
<dbReference type="CDD" id="cd05930">
    <property type="entry name" value="A_NRPS"/>
    <property type="match status" value="2"/>
</dbReference>
<dbReference type="InterPro" id="IPR020459">
    <property type="entry name" value="AMP-binding"/>
</dbReference>
<dbReference type="Gene3D" id="1.10.1200.10">
    <property type="entry name" value="ACP-like"/>
    <property type="match status" value="2"/>
</dbReference>
<dbReference type="InterPro" id="IPR036736">
    <property type="entry name" value="ACP-like_sf"/>
</dbReference>
<dbReference type="InterPro" id="IPR020845">
    <property type="entry name" value="AMP-binding_CS"/>
</dbReference>
<dbReference type="OrthoDB" id="4317020at2"/>
<dbReference type="Gene3D" id="3.30.559.30">
    <property type="entry name" value="Nonribosomal peptide synthetase, condensation domain"/>
    <property type="match status" value="2"/>
</dbReference>
<dbReference type="FunFam" id="3.40.50.12780:FF:000012">
    <property type="entry name" value="Non-ribosomal peptide synthetase"/>
    <property type="match status" value="1"/>
</dbReference>
<dbReference type="Pfam" id="PF13193">
    <property type="entry name" value="AMP-binding_C"/>
    <property type="match status" value="2"/>
</dbReference>
<dbReference type="PANTHER" id="PTHR45527:SF1">
    <property type="entry name" value="FATTY ACID SYNTHASE"/>
    <property type="match status" value="1"/>
</dbReference>
<name>A0A4Z0L927_9FLAO</name>
<accession>A0A4Z0L927</accession>
<organism evidence="6 7">
    <name type="scientific">Flavobacterium humi</name>
    <dbReference type="NCBI Taxonomy" id="2562683"/>
    <lineage>
        <taxon>Bacteria</taxon>
        <taxon>Pseudomonadati</taxon>
        <taxon>Bacteroidota</taxon>
        <taxon>Flavobacteriia</taxon>
        <taxon>Flavobacteriales</taxon>
        <taxon>Flavobacteriaceae</taxon>
        <taxon>Flavobacterium</taxon>
    </lineage>
</organism>
<keyword evidence="4" id="KW-0597">Phosphoprotein</keyword>
<dbReference type="InterPro" id="IPR023213">
    <property type="entry name" value="CAT-like_dom_sf"/>
</dbReference>
<dbReference type="GO" id="GO:0009239">
    <property type="term" value="P:enterobactin biosynthetic process"/>
    <property type="evidence" value="ECO:0007669"/>
    <property type="project" value="TreeGrafter"/>
</dbReference>
<dbReference type="Pfam" id="PF00550">
    <property type="entry name" value="PP-binding"/>
    <property type="match status" value="2"/>
</dbReference>
<dbReference type="Gene3D" id="3.30.559.10">
    <property type="entry name" value="Chloramphenicol acetyltransferase-like domain"/>
    <property type="match status" value="2"/>
</dbReference>
<comment type="similarity">
    <text evidence="2">Belongs to the ATP-dependent AMP-binding enzyme family.</text>
</comment>